<feature type="compositionally biased region" description="Basic and acidic residues" evidence="17">
    <location>
        <begin position="3035"/>
        <end position="3052"/>
    </location>
</feature>
<dbReference type="InterPro" id="IPR056370">
    <property type="entry name" value="Shg-like_Ig-like"/>
</dbReference>
<feature type="domain" description="Cadherin" evidence="21">
    <location>
        <begin position="1679"/>
        <end position="1780"/>
    </location>
</feature>
<dbReference type="InterPro" id="IPR000152">
    <property type="entry name" value="EGF-type_Asp/Asn_hydroxyl_site"/>
</dbReference>
<evidence type="ECO:0000259" key="19">
    <source>
        <dbReference type="PROSITE" id="PS50025"/>
    </source>
</evidence>
<dbReference type="FunFam" id="2.60.40.60:FF:000230">
    <property type="entry name" value="Si:dkey-22o22.2"/>
    <property type="match status" value="1"/>
</dbReference>
<keyword evidence="14" id="KW-0325">Glycoprotein</keyword>
<dbReference type="FunFam" id="2.60.40.60:FF:000022">
    <property type="entry name" value="Cadherin 2"/>
    <property type="match status" value="1"/>
</dbReference>
<protein>
    <submittedName>
        <fullName evidence="22">Neural-cadherin-like</fullName>
    </submittedName>
</protein>
<feature type="domain" description="Cadherin" evidence="21">
    <location>
        <begin position="1124"/>
        <end position="1235"/>
    </location>
</feature>
<gene>
    <name evidence="22" type="ORF">FSCOSCO3_A037213</name>
</gene>
<keyword evidence="9 15" id="KW-0106">Calcium</keyword>
<dbReference type="PROSITE" id="PS50025">
    <property type="entry name" value="LAM_G_DOMAIN"/>
    <property type="match status" value="2"/>
</dbReference>
<dbReference type="SUPFAM" id="SSF49899">
    <property type="entry name" value="Concanavalin A-like lectins/glucanases"/>
    <property type="match status" value="2"/>
</dbReference>
<evidence type="ECO:0000256" key="7">
    <source>
        <dbReference type="ARBA" id="ARBA00022729"/>
    </source>
</evidence>
<evidence type="ECO:0000256" key="12">
    <source>
        <dbReference type="ARBA" id="ARBA00023136"/>
    </source>
</evidence>
<dbReference type="SMART" id="SM00181">
    <property type="entry name" value="EGF"/>
    <property type="match status" value="4"/>
</dbReference>
<feature type="domain" description="Cadherin" evidence="21">
    <location>
        <begin position="808"/>
        <end position="914"/>
    </location>
</feature>
<dbReference type="InterPro" id="IPR020894">
    <property type="entry name" value="Cadherin_CS"/>
</dbReference>
<evidence type="ECO:0000256" key="2">
    <source>
        <dbReference type="ARBA" id="ARBA00004236"/>
    </source>
</evidence>
<dbReference type="FunFam" id="2.60.40.60:FF:000405">
    <property type="entry name" value="Si:ch211-186j3.6"/>
    <property type="match status" value="1"/>
</dbReference>
<evidence type="ECO:0000256" key="17">
    <source>
        <dbReference type="SAM" id="MobiDB-lite"/>
    </source>
</evidence>
<evidence type="ECO:0000256" key="1">
    <source>
        <dbReference type="ARBA" id="ARBA00004167"/>
    </source>
</evidence>
<dbReference type="SMART" id="SM00112">
    <property type="entry name" value="CA"/>
    <property type="match status" value="18"/>
</dbReference>
<evidence type="ECO:0000256" key="14">
    <source>
        <dbReference type="ARBA" id="ARBA00023180"/>
    </source>
</evidence>
<dbReference type="GO" id="GO:0009653">
    <property type="term" value="P:anatomical structure morphogenesis"/>
    <property type="evidence" value="ECO:0007669"/>
    <property type="project" value="UniProtKB-ARBA"/>
</dbReference>
<dbReference type="PROSITE" id="PS00022">
    <property type="entry name" value="EGF_1"/>
    <property type="match status" value="3"/>
</dbReference>
<dbReference type="Pfam" id="PF02210">
    <property type="entry name" value="Laminin_G_2"/>
    <property type="match status" value="2"/>
</dbReference>
<dbReference type="FunFam" id="2.60.40.60:FF:000196">
    <property type="entry name" value="Si:dkey-22o22.2"/>
    <property type="match status" value="1"/>
</dbReference>
<name>A0AAV1NMC0_SCOSC</name>
<keyword evidence="23" id="KW-1185">Reference proteome</keyword>
<dbReference type="InterPro" id="IPR000742">
    <property type="entry name" value="EGF"/>
</dbReference>
<dbReference type="PRINTS" id="PR00205">
    <property type="entry name" value="CADHERIN"/>
</dbReference>
<evidence type="ECO:0000256" key="9">
    <source>
        <dbReference type="ARBA" id="ARBA00022837"/>
    </source>
</evidence>
<feature type="domain" description="Cadherin" evidence="21">
    <location>
        <begin position="1351"/>
        <end position="1452"/>
    </location>
</feature>
<keyword evidence="13 16" id="KW-1015">Disulfide bond</keyword>
<keyword evidence="11 18" id="KW-1133">Transmembrane helix</keyword>
<feature type="domain" description="Cadherin" evidence="21">
    <location>
        <begin position="1886"/>
        <end position="2005"/>
    </location>
</feature>
<feature type="domain" description="EGF-like" evidence="20">
    <location>
        <begin position="2755"/>
        <end position="2791"/>
    </location>
</feature>
<feature type="region of interest" description="Disordered" evidence="17">
    <location>
        <begin position="384"/>
        <end position="406"/>
    </location>
</feature>
<dbReference type="CDD" id="cd00110">
    <property type="entry name" value="LamG"/>
    <property type="match status" value="2"/>
</dbReference>
<feature type="domain" description="Cadherin" evidence="21">
    <location>
        <begin position="1782"/>
        <end position="1886"/>
    </location>
</feature>
<dbReference type="Pfam" id="PF00028">
    <property type="entry name" value="Cadherin"/>
    <property type="match status" value="12"/>
</dbReference>
<organism evidence="22 23">
    <name type="scientific">Scomber scombrus</name>
    <name type="common">Atlantic mackerel</name>
    <name type="synonym">Scomber vernalis</name>
    <dbReference type="NCBI Taxonomy" id="13677"/>
    <lineage>
        <taxon>Eukaryota</taxon>
        <taxon>Metazoa</taxon>
        <taxon>Chordata</taxon>
        <taxon>Craniata</taxon>
        <taxon>Vertebrata</taxon>
        <taxon>Euteleostomi</taxon>
        <taxon>Actinopterygii</taxon>
        <taxon>Neopterygii</taxon>
        <taxon>Teleostei</taxon>
        <taxon>Neoteleostei</taxon>
        <taxon>Acanthomorphata</taxon>
        <taxon>Pelagiaria</taxon>
        <taxon>Scombriformes</taxon>
        <taxon>Scombridae</taxon>
        <taxon>Scomber</taxon>
    </lineage>
</organism>
<feature type="disulfide bond" evidence="16">
    <location>
        <begin position="2521"/>
        <end position="2530"/>
    </location>
</feature>
<dbReference type="FunFam" id="2.60.40.60:FF:000234">
    <property type="entry name" value="Si:dkey-22o22.2"/>
    <property type="match status" value="1"/>
</dbReference>
<comment type="subcellular location">
    <subcellularLocation>
        <location evidence="2">Cell membrane</location>
    </subcellularLocation>
    <subcellularLocation>
        <location evidence="1">Membrane</location>
        <topology evidence="1">Single-pass membrane protein</topology>
    </subcellularLocation>
</comment>
<dbReference type="SUPFAM" id="SSF49313">
    <property type="entry name" value="Cadherin-like"/>
    <property type="match status" value="17"/>
</dbReference>
<dbReference type="InterPro" id="IPR039808">
    <property type="entry name" value="Cadherin"/>
</dbReference>
<dbReference type="FunFam" id="2.60.40.60:FF:000232">
    <property type="entry name" value="Neural-cadherin"/>
    <property type="match status" value="1"/>
</dbReference>
<evidence type="ECO:0000256" key="13">
    <source>
        <dbReference type="ARBA" id="ARBA00023157"/>
    </source>
</evidence>
<reference evidence="22 23" key="1">
    <citation type="submission" date="2024-01" db="EMBL/GenBank/DDBJ databases">
        <authorList>
            <person name="Alioto T."/>
            <person name="Alioto T."/>
            <person name="Gomez Garrido J."/>
        </authorList>
    </citation>
    <scope>NUCLEOTIDE SEQUENCE [LARGE SCALE GENOMIC DNA]</scope>
</reference>
<feature type="region of interest" description="Disordered" evidence="17">
    <location>
        <begin position="3035"/>
        <end position="3061"/>
    </location>
</feature>
<dbReference type="InterPro" id="IPR001881">
    <property type="entry name" value="EGF-like_Ca-bd_dom"/>
</dbReference>
<feature type="domain" description="Laminin G" evidence="19">
    <location>
        <begin position="2534"/>
        <end position="2712"/>
    </location>
</feature>
<dbReference type="Gene3D" id="2.60.40.60">
    <property type="entry name" value="Cadherins"/>
    <property type="match status" value="18"/>
</dbReference>
<evidence type="ECO:0000313" key="23">
    <source>
        <dbReference type="Proteomes" id="UP001314229"/>
    </source>
</evidence>
<dbReference type="GO" id="GO:0016342">
    <property type="term" value="C:catenin complex"/>
    <property type="evidence" value="ECO:0007669"/>
    <property type="project" value="TreeGrafter"/>
</dbReference>
<keyword evidence="8" id="KW-0677">Repeat</keyword>
<dbReference type="PROSITE" id="PS01186">
    <property type="entry name" value="EGF_2"/>
    <property type="match status" value="2"/>
</dbReference>
<keyword evidence="5 18" id="KW-0812">Transmembrane</keyword>
<dbReference type="InterPro" id="IPR001791">
    <property type="entry name" value="Laminin_G"/>
</dbReference>
<dbReference type="FunFam" id="2.60.40.60:FF:000035">
    <property type="entry name" value="Protocadherin Fat 3"/>
    <property type="match status" value="1"/>
</dbReference>
<evidence type="ECO:0000313" key="22">
    <source>
        <dbReference type="EMBL" id="CAK6960123.1"/>
    </source>
</evidence>
<dbReference type="FunFam" id="2.60.40.60:FF:000299">
    <property type="entry name" value="Predicted protein"/>
    <property type="match status" value="1"/>
</dbReference>
<feature type="domain" description="Cadherin" evidence="21">
    <location>
        <begin position="605"/>
        <end position="705"/>
    </location>
</feature>
<feature type="domain" description="Cadherin" evidence="21">
    <location>
        <begin position="1562"/>
        <end position="1672"/>
    </location>
</feature>
<feature type="domain" description="Laminin G" evidence="19">
    <location>
        <begin position="2287"/>
        <end position="2495"/>
    </location>
</feature>
<evidence type="ECO:0000256" key="18">
    <source>
        <dbReference type="SAM" id="Phobius"/>
    </source>
</evidence>
<dbReference type="FunFam" id="2.10.25.10:FF:000562">
    <property type="entry name" value="Neural-cadherin"/>
    <property type="match status" value="1"/>
</dbReference>
<dbReference type="FunFam" id="2.60.40.60:FF:000020">
    <property type="entry name" value="Dachsous cadherin-related 1b"/>
    <property type="match status" value="1"/>
</dbReference>
<feature type="disulfide bond" evidence="16">
    <location>
        <begin position="2781"/>
        <end position="2790"/>
    </location>
</feature>
<dbReference type="SMART" id="SM00179">
    <property type="entry name" value="EGF_CA"/>
    <property type="match status" value="4"/>
</dbReference>
<dbReference type="PROSITE" id="PS50026">
    <property type="entry name" value="EGF_3"/>
    <property type="match status" value="3"/>
</dbReference>
<dbReference type="GO" id="GO:0007156">
    <property type="term" value="P:homophilic cell adhesion via plasma membrane adhesion molecules"/>
    <property type="evidence" value="ECO:0007669"/>
    <property type="project" value="InterPro"/>
</dbReference>
<dbReference type="Gene3D" id="2.60.120.200">
    <property type="match status" value="2"/>
</dbReference>
<evidence type="ECO:0000259" key="20">
    <source>
        <dbReference type="PROSITE" id="PS50026"/>
    </source>
</evidence>
<dbReference type="GO" id="GO:0031175">
    <property type="term" value="P:neuron projection development"/>
    <property type="evidence" value="ECO:0007669"/>
    <property type="project" value="TreeGrafter"/>
</dbReference>
<feature type="domain" description="Cadherin" evidence="21">
    <location>
        <begin position="918"/>
        <end position="1023"/>
    </location>
</feature>
<feature type="domain" description="EGF-like" evidence="20">
    <location>
        <begin position="2247"/>
        <end position="2286"/>
    </location>
</feature>
<proteinExistence type="predicted"/>
<dbReference type="InterPro" id="IPR015919">
    <property type="entry name" value="Cadherin-like_sf"/>
</dbReference>
<accession>A0AAV1NMC0</accession>
<dbReference type="GO" id="GO:0008013">
    <property type="term" value="F:beta-catenin binding"/>
    <property type="evidence" value="ECO:0007669"/>
    <property type="project" value="TreeGrafter"/>
</dbReference>
<feature type="disulfide bond" evidence="16">
    <location>
        <begin position="2276"/>
        <end position="2285"/>
    </location>
</feature>
<evidence type="ECO:0000256" key="6">
    <source>
        <dbReference type="ARBA" id="ARBA00022723"/>
    </source>
</evidence>
<keyword evidence="4 16" id="KW-0245">EGF-like domain</keyword>
<evidence type="ECO:0000256" key="8">
    <source>
        <dbReference type="ARBA" id="ARBA00022737"/>
    </source>
</evidence>
<dbReference type="Gene3D" id="2.10.25.10">
    <property type="entry name" value="Laminin"/>
    <property type="match status" value="3"/>
</dbReference>
<dbReference type="EMBL" id="CAWUFR010000043">
    <property type="protein sequence ID" value="CAK6960123.1"/>
    <property type="molecule type" value="Genomic_DNA"/>
</dbReference>
<comment type="caution">
    <text evidence="22">The sequence shown here is derived from an EMBL/GenBank/DDBJ whole genome shotgun (WGS) entry which is preliminary data.</text>
</comment>
<feature type="domain" description="Cadherin" evidence="21">
    <location>
        <begin position="715"/>
        <end position="807"/>
    </location>
</feature>
<feature type="domain" description="EGF-like" evidence="20">
    <location>
        <begin position="2491"/>
        <end position="2531"/>
    </location>
</feature>
<sequence>MSRGARMRRNTTINGTTELLLQSMSQNAGVYISGDNFCNPQVNYPSYSGMAPVIELAFATAISHAGSHGDFHHVRDGKNTSECGMALAQLAWRGLRREPFLTITQGGVHRGALSPCAATPPRLALSGAVVLNAGYEYIQLPAALWTACTQPCCMEPRDGSPRMKKLKERLPFFHGHIFENSPTASKVNGLSIPVKRINAQKWCPVSGMHFKLYGNGSEDFHVFFHHKRGNILLKTSRVLDREARSEYLLSVGLCCQPLLSESVVFEVAFAKVDVLDTNDHEPTFRSADTVHITLDDTTALRSVVYRLEAVDADSGKNAELTYISHPKNGSFYVVPKTGEVLLVDSILGLPSEVTFCIFARDHGWPPLTSKGVVVTFAPQRWATRPAESAGSGRAGRSPRALLDPDTPVSLNVSEDASIGSVITSLSLTRFQSAAYELIYPESESSPVTVGRDSGDITITRRLDRETEPFLELTVKIQDKRGPDWYLNKVKLKITDVNDNVPEWNMRPYPYLAVVSPEAPAGTFVYQLQAHDGDEDKSGEVEYFLSDGGDGCFVVDKKTGQVMTTGLVLQRDREYLLSVVALDGLGTRSAPAMLSVVAGARAPQFTNTSFAISIPENTPEGQPFLVVFAVSFQKQQISYSLLINPSSLFSIQQETGEISLTRTLDYESDQRRYLLMVRASEEPGSLSTATEVQVLITDENDCVPEFLQSIYSVDGVPETVTTATSLLQVLATDCDSGLNAELTYYTLSPDFSISPHGTIFPAGRLDYERPNHLYEFVVMAVDSGDEPHSGTATVRVRMANVNDEAPVFSQPVYRTFVSEDAGPNTLVATVLAKDPDGDGIIYSITAGNEEGNFVIDSQKGLIRLRSTPLPKLQGLEYVLNVTATDDNASGGPHPLSSTARVIVGVDDVNNNKPVFEECQQYREQASVLENQPTGTFVLQVHAADADEGANGKVKYGLMHRDSAMPAFRIHPDTGAIVTARRFDRERQREYSITVTATDWAEEPLIGICQLTIQILDQNDNSPKFENLRYEYFLREDTLVGTSFLRVAAHDDDFGTNAAITYSMSVEQPEYLRVNPVTGWVYVNQPISQRSYITRDIIATDGGNRSTSVELAVTITDVKNQPPQWEEESYSVVIPENTARDTPIVTIRATSHLGDPRVTYNLEDGMVPETNMPVRFYLSPNREDGSASILVSEPLDYETTPFFSLRVRAQNVAAVPLAAFTTVYVNITDVNDNVPFFTSSIYETSVTEGAQIGTSVLQVSAHDKDLGLNGEITYSLLSDSSGDHHLFRIEPKLGIIYTEAVFDREARSSYLLEVQSEDGQESARPGKNKQPNTDTAYVRVFISDVNDNKPVFAQRLYEVGVDENADVGLAVVTVSANDEDEGANAKLRYQITSGNKGGVFDIEPEVGTIFIAQPLDYEQQKRYKLLVLASDGKWEDYAAVVVTVVNKNDETPVFSMNEYYGSVTEELDGSPVFVLQVTATDPDKDADQGAIRYSIHGQGAESHFMINDITGEMYAQRTVDREERAVWRFVVMATDEEGEGLTGFTDVIINVWDINDNAPTFSCAPDNCHSSVAENSPPGTFVVEMTAVDLDDAAVGQNAILTYRITENAHNTNNAELFTIDSSTGTISVAADGLDREITDSHRLVVEARDGGGMTGTATATIVVTDINDHLPKFREDWCGARVPESTDVDASILELSAVDPDAGTYGQLAFSVVAGDLEQRFYMVSHRLEQTGTLRLKKKLDFEKPGEQRFNLTVRVEDSDFSSLIHCLILVEDENDNAPVFVPSSHFLSPLPEDVTVGSSVIQVVATDSDSGLNGDILYSILPQSDPYGHFTVSRGGTVTVAKPLDRETVAGYELVVMATDQGTPARTGSVMVHLPLLDMNDNGPELETVYTPVLWENSPAPQVVCLNRSSTLLHVVDRDSPEHGPPFFLSLPSLYSIDFHLQDHGNGSATLTALRRFDRERQRQFYLPVIMIDSGDPPMTATSTLTITIGDQNDNAHQEGEKDVYVQSRKGRMANAPMGKVYAPDPDEWDNKTYTLETSAAKYFSLNQSSGVLTIRQSPPAGSYWLRIRVSDGVWPDVMSGVRVHVRDLEEKAVLSSASLRLTGITAKDFIDSHVEGMSRLEMFWDFLSKTLSVRLGSINIFSITDRDEKTVDIYFYVLTDTGYLHSEKLHGVIAAHKKKLQSLLRVNVSQVQVDECVHIDCKASGGCSTQLSISDSPTLVDAGALSLVSVKVISTAVCGCAAREMTHQPCSSYPSNPCLNGGTCVDTQNGYRCHCPPQFEGPDCQQMRISFLGNGYAWFPPIRPCFDNHLSLEFMTEEDDGLLLYAGPLATLLPGDAEDYMAIELIGGTPSLKINHGSGTLVLQLTNNAGVADRRWHRLDVRSNSKEVRFTLDRCSSAIVMETEGVDSWAMTEDRSSCEIRGVTPNRDKYLNRSLVLQLGGVNENTSYEYPQLQHKHYAGCIRNLLVDSKLYDLGSPAESSNTVPDCSLIDDHCTNVEQLRPCGKRGRCHGEWGSFSCLCEPGFTGPQCDQVAPEFSFDGRSHIQFQLLWSLPARQTRVQVGLRTRAVTGVILSLLSQEQNEYLRLEVIQGLLAVFYNLGDGEYNLTLPFQRLDDGEWHEVEVDRYGKEFTLRLDGGGGRREITASPGQSQEIIIDPSVVMLGNSFPSGHNRSFIGCLRDLRFYGRTIPLDWEQSSEGLQVVSSQGVSVGCSSEACKKHHCSPPLVCVDLWRHHECRCPPGHMTKESSLGKVCVYTLCASRPCRHGTCVAHSPSRYSCHCSEGYRGRHCEVSLAMFHNEDSNSLSLSSMFAITICVLAFLVLMLGLFLYSCWRRHKGLKEGVYHVSAHHGEWEDIRENVLNYDEEGGGEQDQNAFNMVELQRSLQPSPAQSLRYSYPQSIISYPQTKLPQDNNKKGMSNGNGSAAIALRLAIPPSETETLPSPLTFRRSQKSLSFSSQDLARYLCEVIRDMEHPGDLGTMTTPRRPSGKERGLAAVRSLSSLSASQGSEVRLQGGQSSRLDRFKTLRAVLSDLRGDSKTPEGQRDKLKESRGQLNCEKSG</sequence>
<feature type="domain" description="Cadherin" evidence="21">
    <location>
        <begin position="169"/>
        <end position="284"/>
    </location>
</feature>
<keyword evidence="10" id="KW-0130">Cell adhesion</keyword>
<feature type="domain" description="Cadherin" evidence="21">
    <location>
        <begin position="1024"/>
        <end position="1123"/>
    </location>
</feature>
<dbReference type="FunFam" id="2.60.120.200:FF:000215">
    <property type="entry name" value="Si:dkey-22o22.2"/>
    <property type="match status" value="1"/>
</dbReference>
<dbReference type="Proteomes" id="UP001314229">
    <property type="component" value="Unassembled WGS sequence"/>
</dbReference>
<dbReference type="CDD" id="cd00054">
    <property type="entry name" value="EGF_CA"/>
    <property type="match status" value="3"/>
</dbReference>
<comment type="caution">
    <text evidence="16">Lacks conserved residue(s) required for the propagation of feature annotation.</text>
</comment>
<dbReference type="PROSITE" id="PS00232">
    <property type="entry name" value="CADHERIN_1"/>
    <property type="match status" value="6"/>
</dbReference>
<evidence type="ECO:0000256" key="16">
    <source>
        <dbReference type="PROSITE-ProRule" id="PRU00076"/>
    </source>
</evidence>
<keyword evidence="7" id="KW-0732">Signal</keyword>
<dbReference type="GO" id="GO:0016477">
    <property type="term" value="P:cell migration"/>
    <property type="evidence" value="ECO:0007669"/>
    <property type="project" value="TreeGrafter"/>
</dbReference>
<dbReference type="InterPro" id="IPR013320">
    <property type="entry name" value="ConA-like_dom_sf"/>
</dbReference>
<dbReference type="FunFam" id="2.60.40.60:FF:000024">
    <property type="entry name" value="FAT atypical cadherin 3"/>
    <property type="match status" value="1"/>
</dbReference>
<dbReference type="FunFam" id="2.60.40.60:FF:000404">
    <property type="entry name" value="Si:ch211-186j3.6"/>
    <property type="match status" value="1"/>
</dbReference>
<dbReference type="GO" id="GO:0005509">
    <property type="term" value="F:calcium ion binding"/>
    <property type="evidence" value="ECO:0007669"/>
    <property type="project" value="UniProtKB-UniRule"/>
</dbReference>
<dbReference type="FunFam" id="2.60.120.200:FF:000040">
    <property type="entry name" value="neural-cadherin isoform X1"/>
    <property type="match status" value="1"/>
</dbReference>
<evidence type="ECO:0000256" key="4">
    <source>
        <dbReference type="ARBA" id="ARBA00022536"/>
    </source>
</evidence>
<keyword evidence="6" id="KW-0479">Metal-binding</keyword>
<dbReference type="PANTHER" id="PTHR24027:SF432">
    <property type="entry name" value="EGF-LIKE DOMAIN-CONTAINING PROTEIN"/>
    <property type="match status" value="1"/>
</dbReference>
<dbReference type="Pfam" id="PF24811">
    <property type="entry name" value="Ig_Shg"/>
    <property type="match status" value="1"/>
</dbReference>
<feature type="transmembrane region" description="Helical" evidence="18">
    <location>
        <begin position="2810"/>
        <end position="2830"/>
    </location>
</feature>
<evidence type="ECO:0000259" key="21">
    <source>
        <dbReference type="PROSITE" id="PS50268"/>
    </source>
</evidence>
<evidence type="ECO:0000256" key="15">
    <source>
        <dbReference type="PROSITE-ProRule" id="PRU00043"/>
    </source>
</evidence>
<keyword evidence="12 18" id="KW-0472">Membrane</keyword>
<dbReference type="PROSITE" id="PS50268">
    <property type="entry name" value="CADHERIN_2"/>
    <property type="match status" value="16"/>
</dbReference>
<dbReference type="FunFam" id="2.10.25.10:FF:000765">
    <property type="entry name" value="neural-cadherin-like isoform X2"/>
    <property type="match status" value="1"/>
</dbReference>
<dbReference type="SUPFAM" id="SSF57196">
    <property type="entry name" value="EGF/Laminin"/>
    <property type="match status" value="1"/>
</dbReference>
<keyword evidence="3" id="KW-1003">Cell membrane</keyword>
<dbReference type="PROSITE" id="PS00010">
    <property type="entry name" value="ASX_HYDROXYL"/>
    <property type="match status" value="1"/>
</dbReference>
<evidence type="ECO:0000256" key="11">
    <source>
        <dbReference type="ARBA" id="ARBA00022989"/>
    </source>
</evidence>
<dbReference type="FunFam" id="2.60.40.60:FF:000157">
    <property type="entry name" value="Neural-cadherin"/>
    <property type="match status" value="1"/>
</dbReference>
<dbReference type="GO" id="GO:0045296">
    <property type="term" value="F:cadherin binding"/>
    <property type="evidence" value="ECO:0007669"/>
    <property type="project" value="TreeGrafter"/>
</dbReference>
<dbReference type="SMART" id="SM00282">
    <property type="entry name" value="LamG"/>
    <property type="match status" value="2"/>
</dbReference>
<feature type="domain" description="Cadherin" evidence="21">
    <location>
        <begin position="1453"/>
        <end position="1559"/>
    </location>
</feature>
<evidence type="ECO:0000256" key="3">
    <source>
        <dbReference type="ARBA" id="ARBA00022475"/>
    </source>
</evidence>
<dbReference type="FunFam" id="2.60.40.60:FF:000119">
    <property type="entry name" value="neural-cadherin isoform X1"/>
    <property type="match status" value="1"/>
</dbReference>
<feature type="domain" description="Cadherin" evidence="21">
    <location>
        <begin position="1236"/>
        <end position="1350"/>
    </location>
</feature>
<dbReference type="FunFam" id="2.60.40.60:FF:000125">
    <property type="entry name" value="Neural-cadherin"/>
    <property type="match status" value="1"/>
</dbReference>
<dbReference type="Pfam" id="PF00008">
    <property type="entry name" value="EGF"/>
    <property type="match status" value="1"/>
</dbReference>
<dbReference type="InterPro" id="IPR002126">
    <property type="entry name" value="Cadherin-like_dom"/>
</dbReference>
<evidence type="ECO:0000256" key="10">
    <source>
        <dbReference type="ARBA" id="ARBA00022889"/>
    </source>
</evidence>
<feature type="disulfide bond" evidence="16">
    <location>
        <begin position="2759"/>
        <end position="2769"/>
    </location>
</feature>
<evidence type="ECO:0000256" key="5">
    <source>
        <dbReference type="ARBA" id="ARBA00022692"/>
    </source>
</evidence>
<feature type="domain" description="Cadherin" evidence="21">
    <location>
        <begin position="506"/>
        <end position="604"/>
    </location>
</feature>
<feature type="domain" description="Cadherin" evidence="21">
    <location>
        <begin position="404"/>
        <end position="503"/>
    </location>
</feature>
<dbReference type="PANTHER" id="PTHR24027">
    <property type="entry name" value="CADHERIN-23"/>
    <property type="match status" value="1"/>
</dbReference>
<dbReference type="FunFam" id="2.60.40.60:FF:000136">
    <property type="entry name" value="Neural-cadherin"/>
    <property type="match status" value="1"/>
</dbReference>
<dbReference type="FunFam" id="2.60.40.60:FF:000677">
    <property type="entry name" value="Uncharacterized protein"/>
    <property type="match status" value="1"/>
</dbReference>
<dbReference type="CDD" id="cd11304">
    <property type="entry name" value="Cadherin_repeat"/>
    <property type="match status" value="17"/>
</dbReference>